<protein>
    <submittedName>
        <fullName evidence="1">Uncharacterized protein</fullName>
    </submittedName>
</protein>
<dbReference type="Proteomes" id="UP000256970">
    <property type="component" value="Unassembled WGS sequence"/>
</dbReference>
<proteinExistence type="predicted"/>
<reference evidence="1 2" key="1">
    <citation type="submission" date="2016-10" db="EMBL/GenBank/DDBJ databases">
        <authorList>
            <person name="Cai Z."/>
        </authorList>
    </citation>
    <scope>NUCLEOTIDE SEQUENCE [LARGE SCALE GENOMIC DNA]</scope>
</reference>
<name>A0A383W4B0_TETOB</name>
<accession>A0A383W4B0</accession>
<keyword evidence="2" id="KW-1185">Reference proteome</keyword>
<dbReference type="EMBL" id="FNXT01001090">
    <property type="protein sequence ID" value="SZX71962.1"/>
    <property type="molecule type" value="Genomic_DNA"/>
</dbReference>
<dbReference type="AlphaFoldDB" id="A0A383W4B0"/>
<organism evidence="1 2">
    <name type="scientific">Tetradesmus obliquus</name>
    <name type="common">Green alga</name>
    <name type="synonym">Acutodesmus obliquus</name>
    <dbReference type="NCBI Taxonomy" id="3088"/>
    <lineage>
        <taxon>Eukaryota</taxon>
        <taxon>Viridiplantae</taxon>
        <taxon>Chlorophyta</taxon>
        <taxon>core chlorophytes</taxon>
        <taxon>Chlorophyceae</taxon>
        <taxon>CS clade</taxon>
        <taxon>Sphaeropleales</taxon>
        <taxon>Scenedesmaceae</taxon>
        <taxon>Tetradesmus</taxon>
    </lineage>
</organism>
<evidence type="ECO:0000313" key="1">
    <source>
        <dbReference type="EMBL" id="SZX71962.1"/>
    </source>
</evidence>
<evidence type="ECO:0000313" key="2">
    <source>
        <dbReference type="Proteomes" id="UP000256970"/>
    </source>
</evidence>
<sequence length="255" mass="28356">MTNFASSVKAGSATKGVFELDVRFKPLAGVTSNMMVWLLNNDHKNVNFTDSTGKTRVMPMHLLFHPVDHMFHTSSSTPMTVGSKLVWCEIPLTGCRYDLKSHTEPWVCPTNRTGFLQSTPKSTWGKFMQTKMLMTVTVFNSSMLEFVAQKSNPFFGDGPRVVGNTRHTWSDSPAGLQLRTQMFLGLMAPGSNSVFDTSWIAALANPIIAKSYIGSATNVPANNMTSIGHMAALHFLQEYGTLPRWLPKVYNNRQK</sequence>
<gene>
    <name evidence="1" type="ORF">BQ4739_LOCUS12064</name>
</gene>